<protein>
    <submittedName>
        <fullName evidence="2">Uncharacterized protein</fullName>
    </submittedName>
</protein>
<organism evidence="2 3">
    <name type="scientific">Thalassiosira oceanica</name>
    <name type="common">Marine diatom</name>
    <dbReference type="NCBI Taxonomy" id="159749"/>
    <lineage>
        <taxon>Eukaryota</taxon>
        <taxon>Sar</taxon>
        <taxon>Stramenopiles</taxon>
        <taxon>Ochrophyta</taxon>
        <taxon>Bacillariophyta</taxon>
        <taxon>Coscinodiscophyceae</taxon>
        <taxon>Thalassiosirophycidae</taxon>
        <taxon>Thalassiosirales</taxon>
        <taxon>Thalassiosiraceae</taxon>
        <taxon>Thalassiosira</taxon>
    </lineage>
</organism>
<name>K0STJ6_THAOC</name>
<evidence type="ECO:0000313" key="3">
    <source>
        <dbReference type="Proteomes" id="UP000266841"/>
    </source>
</evidence>
<accession>K0STJ6</accession>
<gene>
    <name evidence="2" type="ORF">THAOC_10518</name>
</gene>
<dbReference type="Proteomes" id="UP000266841">
    <property type="component" value="Unassembled WGS sequence"/>
</dbReference>
<evidence type="ECO:0000313" key="2">
    <source>
        <dbReference type="EMBL" id="EJK68314.1"/>
    </source>
</evidence>
<keyword evidence="1" id="KW-0732">Signal</keyword>
<feature type="chain" id="PRO_5003841433" evidence="1">
    <location>
        <begin position="20"/>
        <end position="179"/>
    </location>
</feature>
<keyword evidence="3" id="KW-1185">Reference proteome</keyword>
<dbReference type="EMBL" id="AGNL01011565">
    <property type="protein sequence ID" value="EJK68314.1"/>
    <property type="molecule type" value="Genomic_DNA"/>
</dbReference>
<reference evidence="2 3" key="1">
    <citation type="journal article" date="2012" name="Genome Biol.">
        <title>Genome and low-iron response of an oceanic diatom adapted to chronic iron limitation.</title>
        <authorList>
            <person name="Lommer M."/>
            <person name="Specht M."/>
            <person name="Roy A.S."/>
            <person name="Kraemer L."/>
            <person name="Andreson R."/>
            <person name="Gutowska M.A."/>
            <person name="Wolf J."/>
            <person name="Bergner S.V."/>
            <person name="Schilhabel M.B."/>
            <person name="Klostermeier U.C."/>
            <person name="Beiko R.G."/>
            <person name="Rosenstiel P."/>
            <person name="Hippler M."/>
            <person name="Laroche J."/>
        </authorList>
    </citation>
    <scope>NUCLEOTIDE SEQUENCE [LARGE SCALE GENOMIC DNA]</scope>
    <source>
        <strain evidence="2 3">CCMP1005</strain>
    </source>
</reference>
<sequence>MRVFLFLLFALCQLSLIVADEPIIIEDDHPLLNDADALQAMELFMAMSPTEREETIRDLMEAVGDDPEKRADMELLLSKLPAVDAEQLKNSPGGTRSSLKQMVQDDEFAKAREDAKQTLGGTPWDLFVENSDAILEATIASGQISPEQAATFKSDKEAWLKQLRVIWEDVALRDTKEEL</sequence>
<comment type="caution">
    <text evidence="2">The sequence shown here is derived from an EMBL/GenBank/DDBJ whole genome shotgun (WGS) entry which is preliminary data.</text>
</comment>
<feature type="signal peptide" evidence="1">
    <location>
        <begin position="1"/>
        <end position="19"/>
    </location>
</feature>
<dbReference type="AlphaFoldDB" id="K0STJ6"/>
<dbReference type="OrthoDB" id="45262at2759"/>
<evidence type="ECO:0000256" key="1">
    <source>
        <dbReference type="SAM" id="SignalP"/>
    </source>
</evidence>
<proteinExistence type="predicted"/>